<organism evidence="7 8">
    <name type="scientific">Phaeoacremonium minimum (strain UCR-PA7)</name>
    <name type="common">Esca disease fungus</name>
    <name type="synonym">Togninia minima</name>
    <dbReference type="NCBI Taxonomy" id="1286976"/>
    <lineage>
        <taxon>Eukaryota</taxon>
        <taxon>Fungi</taxon>
        <taxon>Dikarya</taxon>
        <taxon>Ascomycota</taxon>
        <taxon>Pezizomycotina</taxon>
        <taxon>Sordariomycetes</taxon>
        <taxon>Sordariomycetidae</taxon>
        <taxon>Togniniales</taxon>
        <taxon>Togniniaceae</taxon>
        <taxon>Phaeoacremonium</taxon>
    </lineage>
</organism>
<gene>
    <name evidence="7" type="ORF">UCRPA7_8657</name>
</gene>
<dbReference type="AlphaFoldDB" id="R8B9C9"/>
<feature type="transmembrane region" description="Helical" evidence="6">
    <location>
        <begin position="440"/>
        <end position="462"/>
    </location>
</feature>
<feature type="transmembrane region" description="Helical" evidence="6">
    <location>
        <begin position="410"/>
        <end position="428"/>
    </location>
</feature>
<feature type="transmembrane region" description="Helical" evidence="6">
    <location>
        <begin position="76"/>
        <end position="95"/>
    </location>
</feature>
<name>R8B9C9_PHAM7</name>
<feature type="transmembrane region" description="Helical" evidence="6">
    <location>
        <begin position="238"/>
        <end position="255"/>
    </location>
</feature>
<keyword evidence="5 6" id="KW-0472">Membrane</keyword>
<feature type="transmembrane region" description="Helical" evidence="6">
    <location>
        <begin position="171"/>
        <end position="189"/>
    </location>
</feature>
<evidence type="ECO:0000313" key="8">
    <source>
        <dbReference type="Proteomes" id="UP000014074"/>
    </source>
</evidence>
<keyword evidence="4 6" id="KW-1133">Transmembrane helix</keyword>
<dbReference type="KEGG" id="tmn:UCRPA7_8657"/>
<dbReference type="PANTHER" id="PTHR45649">
    <property type="entry name" value="AMINO-ACID PERMEASE BAT1"/>
    <property type="match status" value="1"/>
</dbReference>
<evidence type="ECO:0000256" key="3">
    <source>
        <dbReference type="ARBA" id="ARBA00022692"/>
    </source>
</evidence>
<dbReference type="RefSeq" id="XP_007919359.1">
    <property type="nucleotide sequence ID" value="XM_007921168.1"/>
</dbReference>
<feature type="transmembrane region" description="Helical" evidence="6">
    <location>
        <begin position="130"/>
        <end position="151"/>
    </location>
</feature>
<evidence type="ECO:0000256" key="4">
    <source>
        <dbReference type="ARBA" id="ARBA00022989"/>
    </source>
</evidence>
<evidence type="ECO:0000256" key="2">
    <source>
        <dbReference type="ARBA" id="ARBA00022448"/>
    </source>
</evidence>
<evidence type="ECO:0000256" key="6">
    <source>
        <dbReference type="SAM" id="Phobius"/>
    </source>
</evidence>
<sequence length="516" mass="56789">MAQPESIELRPANKGVSNVEVSIKPEDGGSEVYNQTRTRRVFSFSQLFAFSLTYMALWEGMCTNMYFALYNGGPQTFVFSFIIVFCGAIAQAASLGEMASIQPVAGAQYHWTYHLAPARVRRFATYVQGWSTWFGYISLLAGIANVTIILLESMIQLNNESYVPGGWHTSVLVIAMSVLQGLMNTYAFWLIPWVELIAGVLHVCLFVIFVVVLCAMGTRHDSSFWLKSNVASGWSDTFIAWNLGMLTCVWSFTGFDSAIHMSEETRKAKSAVPRAMFWSIFMNGCLGFVMVNVILVSMGSVDDALNSASPILTILLSVTGSKAATTAMVTGLFVISFSVNLANIASVSRLTWAWARDGGMPSYFAYVSTKHRVPTRSIVFTVFLVCALCLLNIGSSSYIAFGAITSLSSMALYISYAIAISSILYVRFKADALKLGEWNLGRYGGYVNSFALLYTLYMLVFLPFPSTLPVTAANMNYCGPVMVVVLALTLALWFIWARKNWSGPNLTILDFVIANS</sequence>
<dbReference type="PANTHER" id="PTHR45649:SF5">
    <property type="entry name" value="GABA TRANSPORTER (EUROFUNG)-RELATED"/>
    <property type="match status" value="1"/>
</dbReference>
<evidence type="ECO:0000313" key="7">
    <source>
        <dbReference type="EMBL" id="EON95896.1"/>
    </source>
</evidence>
<dbReference type="PIRSF" id="PIRSF006060">
    <property type="entry name" value="AA_transporter"/>
    <property type="match status" value="1"/>
</dbReference>
<dbReference type="InterPro" id="IPR002293">
    <property type="entry name" value="AA/rel_permease1"/>
</dbReference>
<proteinExistence type="predicted"/>
<feature type="transmembrane region" description="Helical" evidence="6">
    <location>
        <begin position="276"/>
        <end position="299"/>
    </location>
</feature>
<keyword evidence="3 6" id="KW-0812">Transmembrane</keyword>
<dbReference type="Gene3D" id="1.20.1740.10">
    <property type="entry name" value="Amino acid/polyamine transporter I"/>
    <property type="match status" value="1"/>
</dbReference>
<dbReference type="GO" id="GO:0022857">
    <property type="term" value="F:transmembrane transporter activity"/>
    <property type="evidence" value="ECO:0007669"/>
    <property type="project" value="InterPro"/>
</dbReference>
<dbReference type="GO" id="GO:0016020">
    <property type="term" value="C:membrane"/>
    <property type="evidence" value="ECO:0007669"/>
    <property type="project" value="UniProtKB-SubCell"/>
</dbReference>
<feature type="transmembrane region" description="Helical" evidence="6">
    <location>
        <begin position="47"/>
        <end position="70"/>
    </location>
</feature>
<comment type="subcellular location">
    <subcellularLocation>
        <location evidence="1">Membrane</location>
        <topology evidence="1">Multi-pass membrane protein</topology>
    </subcellularLocation>
</comment>
<dbReference type="Pfam" id="PF13520">
    <property type="entry name" value="AA_permease_2"/>
    <property type="match status" value="1"/>
</dbReference>
<protein>
    <submittedName>
        <fullName evidence="7">Putative amino acid permease protein</fullName>
    </submittedName>
</protein>
<feature type="transmembrane region" description="Helical" evidence="6">
    <location>
        <begin position="474"/>
        <end position="496"/>
    </location>
</feature>
<feature type="transmembrane region" description="Helical" evidence="6">
    <location>
        <begin position="196"/>
        <end position="218"/>
    </location>
</feature>
<dbReference type="EMBL" id="KB933369">
    <property type="protein sequence ID" value="EON95896.1"/>
    <property type="molecule type" value="Genomic_DNA"/>
</dbReference>
<dbReference type="eggNOG" id="KOG1289">
    <property type="taxonomic scope" value="Eukaryota"/>
</dbReference>
<dbReference type="OrthoDB" id="3257095at2759"/>
<dbReference type="GeneID" id="19329529"/>
<feature type="transmembrane region" description="Helical" evidence="6">
    <location>
        <begin position="378"/>
        <end position="404"/>
    </location>
</feature>
<keyword evidence="2" id="KW-0813">Transport</keyword>
<dbReference type="HOGENOM" id="CLU_004495_6_2_1"/>
<dbReference type="Proteomes" id="UP000014074">
    <property type="component" value="Unassembled WGS sequence"/>
</dbReference>
<evidence type="ECO:0000256" key="1">
    <source>
        <dbReference type="ARBA" id="ARBA00004141"/>
    </source>
</evidence>
<feature type="transmembrane region" description="Helical" evidence="6">
    <location>
        <begin position="311"/>
        <end position="339"/>
    </location>
</feature>
<evidence type="ECO:0000256" key="5">
    <source>
        <dbReference type="ARBA" id="ARBA00023136"/>
    </source>
</evidence>
<reference evidence="8" key="1">
    <citation type="journal article" date="2013" name="Genome Announc.">
        <title>Draft genome sequence of the ascomycete Phaeoacremonium aleophilum strain UCR-PA7, a causal agent of the esca disease complex in grapevines.</title>
        <authorList>
            <person name="Blanco-Ulate B."/>
            <person name="Rolshausen P."/>
            <person name="Cantu D."/>
        </authorList>
    </citation>
    <scope>NUCLEOTIDE SEQUENCE [LARGE SCALE GENOMIC DNA]</scope>
    <source>
        <strain evidence="8">UCR-PA7</strain>
    </source>
</reference>
<accession>R8B9C9</accession>
<keyword evidence="8" id="KW-1185">Reference proteome</keyword>